<sequence>MSFLDIYYDFELSLYVEALLAFALAASFPSHTCG</sequence>
<comment type="caution">
    <text evidence="1">The sequence shown here is derived from an EMBL/GenBank/DDBJ whole genome shotgun (WGS) entry which is preliminary data.</text>
</comment>
<protein>
    <submittedName>
        <fullName evidence="1">Uncharacterized protein</fullName>
    </submittedName>
</protein>
<dbReference type="EMBL" id="AFQF01003628">
    <property type="protein sequence ID" value="EGU74868.1"/>
    <property type="molecule type" value="Genomic_DNA"/>
</dbReference>
<name>F9G7K4_FUSOF</name>
<proteinExistence type="predicted"/>
<dbReference type="AlphaFoldDB" id="F9G7K4"/>
<gene>
    <name evidence="1" type="ORF">FOXB_14636</name>
</gene>
<reference evidence="1" key="1">
    <citation type="journal article" date="2012" name="Mol. Plant Microbe Interact.">
        <title>A highly conserved effector in Fusarium oxysporum is required for full virulence on Arabidopsis.</title>
        <authorList>
            <person name="Thatcher L.F."/>
            <person name="Gardiner D.M."/>
            <person name="Kazan K."/>
            <person name="Manners J."/>
        </authorList>
    </citation>
    <scope>NUCLEOTIDE SEQUENCE [LARGE SCALE GENOMIC DNA]</scope>
    <source>
        <strain evidence="1">Fo5176</strain>
    </source>
</reference>
<organism evidence="1">
    <name type="scientific">Fusarium oxysporum (strain Fo5176)</name>
    <name type="common">Fusarium vascular wilt</name>
    <dbReference type="NCBI Taxonomy" id="660025"/>
    <lineage>
        <taxon>Eukaryota</taxon>
        <taxon>Fungi</taxon>
        <taxon>Dikarya</taxon>
        <taxon>Ascomycota</taxon>
        <taxon>Pezizomycotina</taxon>
        <taxon>Sordariomycetes</taxon>
        <taxon>Hypocreomycetidae</taxon>
        <taxon>Hypocreales</taxon>
        <taxon>Nectriaceae</taxon>
        <taxon>Fusarium</taxon>
        <taxon>Fusarium oxysporum species complex</taxon>
    </lineage>
</organism>
<accession>F9G7K4</accession>
<evidence type="ECO:0000313" key="1">
    <source>
        <dbReference type="EMBL" id="EGU74868.1"/>
    </source>
</evidence>